<feature type="compositionally biased region" description="Gly residues" evidence="1">
    <location>
        <begin position="267"/>
        <end position="287"/>
    </location>
</feature>
<sequence length="532" mass="55816">MPHITTSMQRSVRPGIGEILFDSLLGKRGITDEVNNVKDSFSSWDNCMNATYCKWPVIAAIIIGGLILLSIVTCIGRCCDCCGDSCAGKKDKPMKHKDSPFHPAQPQQGYQGYQAPAPMMGGALPAAGAPMNVASTQPTPPQYAQFEVGKNGLYVEPKVVPLNEDALPPMPSWDAASKKHIPEEEKNAVELGELDPATGQKMPLMAAAAGAGTSVPPSPDVGHGQSPFGARPGAGNNGYMGVAGDNQGQGQVAFNGNGRYGSPAPGQGRGGHGGRSPQGYDGQGRGFGQDVYDAPEAYDSQGRGYGSPAPQDPYAQNNAFDGAAVGGYGGRQPQGQYANDQYSDNGRPFPPPNRQYSSDSSRPLGPGRQYTDRSYASDNMQGGGPPRGPSRGPNPNGPPRGPSRGPGPNDQYGPPRGPSRGPGGPMRTGSPALNNNSGFDFGGGAPSYQSRQSPPPQQRYGRPPPRTENSDYFGNVGTPAPSYATRSPPPQEPAYPGYKAYQPGNQDRGIPQALSPGDGRGREPQRWDPVQQ</sequence>
<feature type="compositionally biased region" description="Pro residues" evidence="1">
    <location>
        <begin position="453"/>
        <end position="466"/>
    </location>
</feature>
<dbReference type="OrthoDB" id="5401332at2759"/>
<dbReference type="GO" id="GO:0005886">
    <property type="term" value="C:plasma membrane"/>
    <property type="evidence" value="ECO:0007669"/>
    <property type="project" value="TreeGrafter"/>
</dbReference>
<reference evidence="3" key="1">
    <citation type="submission" date="2021-02" db="EMBL/GenBank/DDBJ databases">
        <title>Genome sequence Cadophora malorum strain M34.</title>
        <authorList>
            <person name="Stefanovic E."/>
            <person name="Vu D."/>
            <person name="Scully C."/>
            <person name="Dijksterhuis J."/>
            <person name="Roader J."/>
            <person name="Houbraken J."/>
        </authorList>
    </citation>
    <scope>NUCLEOTIDE SEQUENCE</scope>
    <source>
        <strain evidence="3">M34</strain>
    </source>
</reference>
<dbReference type="Proteomes" id="UP000664132">
    <property type="component" value="Unassembled WGS sequence"/>
</dbReference>
<dbReference type="AlphaFoldDB" id="A0A8H7WF23"/>
<comment type="caution">
    <text evidence="3">The sequence shown here is derived from an EMBL/GenBank/DDBJ whole genome shotgun (WGS) entry which is preliminary data.</text>
</comment>
<organism evidence="3 4">
    <name type="scientific">Cadophora malorum</name>
    <dbReference type="NCBI Taxonomy" id="108018"/>
    <lineage>
        <taxon>Eukaryota</taxon>
        <taxon>Fungi</taxon>
        <taxon>Dikarya</taxon>
        <taxon>Ascomycota</taxon>
        <taxon>Pezizomycotina</taxon>
        <taxon>Leotiomycetes</taxon>
        <taxon>Helotiales</taxon>
        <taxon>Ploettnerulaceae</taxon>
        <taxon>Cadophora</taxon>
    </lineage>
</organism>
<evidence type="ECO:0000256" key="2">
    <source>
        <dbReference type="SAM" id="Phobius"/>
    </source>
</evidence>
<keyword evidence="2" id="KW-0472">Membrane</keyword>
<dbReference type="GO" id="GO:0005935">
    <property type="term" value="C:cellular bud neck"/>
    <property type="evidence" value="ECO:0007669"/>
    <property type="project" value="TreeGrafter"/>
</dbReference>
<proteinExistence type="predicted"/>
<keyword evidence="4" id="KW-1185">Reference proteome</keyword>
<evidence type="ECO:0000313" key="3">
    <source>
        <dbReference type="EMBL" id="KAG4423543.1"/>
    </source>
</evidence>
<evidence type="ECO:0008006" key="5">
    <source>
        <dbReference type="Google" id="ProtNLM"/>
    </source>
</evidence>
<keyword evidence="2" id="KW-0812">Transmembrane</keyword>
<feature type="region of interest" description="Disordered" evidence="1">
    <location>
        <begin position="210"/>
        <end position="532"/>
    </location>
</feature>
<evidence type="ECO:0000256" key="1">
    <source>
        <dbReference type="SAM" id="MobiDB-lite"/>
    </source>
</evidence>
<name>A0A8H7WF23_9HELO</name>
<protein>
    <recommendedName>
        <fullName evidence="5">Fibroin-3 related protein</fullName>
    </recommendedName>
</protein>
<keyword evidence="2" id="KW-1133">Transmembrane helix</keyword>
<gene>
    <name evidence="3" type="ORF">IFR04_003366</name>
</gene>
<accession>A0A8H7WF23</accession>
<evidence type="ECO:0000313" key="4">
    <source>
        <dbReference type="Proteomes" id="UP000664132"/>
    </source>
</evidence>
<dbReference type="EMBL" id="JAFJYH010000033">
    <property type="protein sequence ID" value="KAG4423543.1"/>
    <property type="molecule type" value="Genomic_DNA"/>
</dbReference>
<dbReference type="PANTHER" id="PTHR40018:SF1">
    <property type="entry name" value="[PSI+] INDUCTION PROTEIN 2"/>
    <property type="match status" value="1"/>
</dbReference>
<dbReference type="InterPro" id="IPR037504">
    <property type="entry name" value="PSI_induc_2"/>
</dbReference>
<feature type="transmembrane region" description="Helical" evidence="2">
    <location>
        <begin position="52"/>
        <end position="72"/>
    </location>
</feature>
<dbReference type="PANTHER" id="PTHR40018">
    <property type="entry name" value="[PSI+] INDUCTION PROTEIN 2"/>
    <property type="match status" value="1"/>
</dbReference>